<gene>
    <name evidence="1" type="ORF">JoomaDRAFT_0671</name>
</gene>
<organism evidence="1 2">
    <name type="scientific">Galbibacter orientalis DSM 19592</name>
    <dbReference type="NCBI Taxonomy" id="926559"/>
    <lineage>
        <taxon>Bacteria</taxon>
        <taxon>Pseudomonadati</taxon>
        <taxon>Bacteroidota</taxon>
        <taxon>Flavobacteriia</taxon>
        <taxon>Flavobacteriales</taxon>
        <taxon>Flavobacteriaceae</taxon>
        <taxon>Galbibacter</taxon>
    </lineage>
</organism>
<dbReference type="InterPro" id="IPR024423">
    <property type="entry name" value="DUF3050"/>
</dbReference>
<reference evidence="1 2" key="1">
    <citation type="submission" date="2012-02" db="EMBL/GenBank/DDBJ databases">
        <title>Improved High-Quality Draft genome of Joostella marina DSM 19592.</title>
        <authorList>
            <consortium name="US DOE Joint Genome Institute (JGI-PGF)"/>
            <person name="Lucas S."/>
            <person name="Copeland A."/>
            <person name="Lapidus A."/>
            <person name="Bruce D."/>
            <person name="Goodwin L."/>
            <person name="Pitluck S."/>
            <person name="Peters L."/>
            <person name="Chertkov O."/>
            <person name="Ovchinnikova G."/>
            <person name="Kyrpides N."/>
            <person name="Mavromatis K."/>
            <person name="Detter J.C."/>
            <person name="Han C."/>
            <person name="Land M."/>
            <person name="Hauser L."/>
            <person name="Markowitz V."/>
            <person name="Cheng J.-F."/>
            <person name="Hugenholtz P."/>
            <person name="Woyke T."/>
            <person name="Wu D."/>
            <person name="Tindall B."/>
            <person name="Brambilla E."/>
            <person name="Klenk H.-P."/>
            <person name="Eisen J.A."/>
        </authorList>
    </citation>
    <scope>NUCLEOTIDE SEQUENCE [LARGE SCALE GENOMIC DNA]</scope>
    <source>
        <strain evidence="1 2">DSM 19592</strain>
    </source>
</reference>
<dbReference type="HOGENOM" id="CLU_094210_0_0_10"/>
<name>I3C267_9FLAO</name>
<dbReference type="AlphaFoldDB" id="I3C267"/>
<proteinExistence type="predicted"/>
<protein>
    <recommendedName>
        <fullName evidence="3">Heme oxygenase</fullName>
    </recommendedName>
</protein>
<evidence type="ECO:0000313" key="2">
    <source>
        <dbReference type="Proteomes" id="UP000004690"/>
    </source>
</evidence>
<dbReference type="OrthoDB" id="9791270at2"/>
<keyword evidence="2" id="KW-1185">Reference proteome</keyword>
<evidence type="ECO:0008006" key="3">
    <source>
        <dbReference type="Google" id="ProtNLM"/>
    </source>
</evidence>
<dbReference type="SUPFAM" id="SSF48613">
    <property type="entry name" value="Heme oxygenase-like"/>
    <property type="match status" value="1"/>
</dbReference>
<dbReference type="InterPro" id="IPR016084">
    <property type="entry name" value="Haem_Oase-like_multi-hlx"/>
</dbReference>
<accession>I3C267</accession>
<dbReference type="EMBL" id="JH651379">
    <property type="protein sequence ID" value="EIJ37710.1"/>
    <property type="molecule type" value="Genomic_DNA"/>
</dbReference>
<dbReference type="RefSeq" id="WP_008610737.1">
    <property type="nucleotide sequence ID" value="NZ_JH651379.1"/>
</dbReference>
<dbReference type="Proteomes" id="UP000004690">
    <property type="component" value="Unassembled WGS sequence"/>
</dbReference>
<dbReference type="Pfam" id="PF11251">
    <property type="entry name" value="DUF3050"/>
    <property type="match status" value="1"/>
</dbReference>
<dbReference type="Gene3D" id="1.20.910.10">
    <property type="entry name" value="Heme oxygenase-like"/>
    <property type="match status" value="1"/>
</dbReference>
<dbReference type="eggNOG" id="ENOG502Z7VP">
    <property type="taxonomic scope" value="Bacteria"/>
</dbReference>
<evidence type="ECO:0000313" key="1">
    <source>
        <dbReference type="EMBL" id="EIJ37710.1"/>
    </source>
</evidence>
<sequence length="262" mass="29982">MNIEKINEHIGSQREVLLAHPLYKAIQTPIHLQTFLEHHVYAVWDFMSLLKALQNSLTCTSLPWKPVGSPVTRYLINEIVLGEETDVDENGAYKSHYEMYLEAMQLCGASISTIEDFVNSLSTVKDVQSVLDKNTLPSGIQEFLKFTFEVIAEGKPHKIAAAFTFGREDLIPDMFTAILKDMQQEYPEIDMTRLVYYFERHIEVDGDTHGPLAYKMVEELCGNDENKWQEVEEVALVSLEKRTQLWDGILRDIKAQTIPVNS</sequence>